<feature type="compositionally biased region" description="Polar residues" evidence="1">
    <location>
        <begin position="343"/>
        <end position="354"/>
    </location>
</feature>
<proteinExistence type="predicted"/>
<reference evidence="2" key="1">
    <citation type="submission" date="2014-02" db="EMBL/GenBank/DDBJ databases">
        <authorList>
            <person name="Genoscope - CEA"/>
        </authorList>
    </citation>
    <scope>NUCLEOTIDE SEQUENCE</scope>
    <source>
        <strain evidence="2">LS3</strain>
    </source>
</reference>
<organism evidence="2">
    <name type="scientific">Blastobotrys adeninivorans</name>
    <name type="common">Yeast</name>
    <name type="synonym">Arxula adeninivorans</name>
    <dbReference type="NCBI Taxonomy" id="409370"/>
    <lineage>
        <taxon>Eukaryota</taxon>
        <taxon>Fungi</taxon>
        <taxon>Dikarya</taxon>
        <taxon>Ascomycota</taxon>
        <taxon>Saccharomycotina</taxon>
        <taxon>Dipodascomycetes</taxon>
        <taxon>Dipodascales</taxon>
        <taxon>Trichomonascaceae</taxon>
        <taxon>Blastobotrys</taxon>
    </lineage>
</organism>
<evidence type="ECO:0000256" key="1">
    <source>
        <dbReference type="SAM" id="MobiDB-lite"/>
    </source>
</evidence>
<feature type="region of interest" description="Disordered" evidence="1">
    <location>
        <begin position="1"/>
        <end position="34"/>
    </location>
</feature>
<dbReference type="AlphaFoldDB" id="A0A060TAR4"/>
<dbReference type="EMBL" id="HG937694">
    <property type="protein sequence ID" value="CDP38058.1"/>
    <property type="molecule type" value="Genomic_DNA"/>
</dbReference>
<reference evidence="2" key="2">
    <citation type="submission" date="2014-06" db="EMBL/GenBank/DDBJ databases">
        <title>The complete genome of Blastobotrys (Arxula) adeninivorans LS3 - a yeast of biotechnological interest.</title>
        <authorList>
            <person name="Kunze G."/>
            <person name="Gaillardin C."/>
            <person name="Czernicka M."/>
            <person name="Durrens P."/>
            <person name="Martin T."/>
            <person name="Boer E."/>
            <person name="Gabaldon T."/>
            <person name="Cruz J."/>
            <person name="Talla E."/>
            <person name="Marck C."/>
            <person name="Goffeau A."/>
            <person name="Barbe V."/>
            <person name="Baret P."/>
            <person name="Baronian K."/>
            <person name="Beier S."/>
            <person name="Bleykasten C."/>
            <person name="Bode R."/>
            <person name="Casaregola S."/>
            <person name="Despons L."/>
            <person name="Fairhead C."/>
            <person name="Giersberg M."/>
            <person name="Gierski P."/>
            <person name="Hahnel U."/>
            <person name="Hartmann A."/>
            <person name="Jankowska D."/>
            <person name="Jubin C."/>
            <person name="Jung P."/>
            <person name="Lafontaine I."/>
            <person name="Leh-Louis V."/>
            <person name="Lemaire M."/>
            <person name="Marcet-Houben M."/>
            <person name="Mascher M."/>
            <person name="Morel G."/>
            <person name="Richard G.-F."/>
            <person name="Riechen J."/>
            <person name="Sacerdot C."/>
            <person name="Sarkar A."/>
            <person name="Savel G."/>
            <person name="Schacherer J."/>
            <person name="Sherman D."/>
            <person name="Straub M.-L."/>
            <person name="Stein N."/>
            <person name="Thierry A."/>
            <person name="Trautwein-Schult A."/>
            <person name="Westhof E."/>
            <person name="Worch S."/>
            <person name="Dujon B."/>
            <person name="Souciet J.-L."/>
            <person name="Wincker P."/>
            <person name="Scholz U."/>
            <person name="Neuveglise N."/>
        </authorList>
    </citation>
    <scope>NUCLEOTIDE SEQUENCE</scope>
    <source>
        <strain evidence="2">LS3</strain>
    </source>
</reference>
<dbReference type="Pfam" id="PF17316">
    <property type="entry name" value="Perilipin_2"/>
    <property type="match status" value="1"/>
</dbReference>
<protein>
    <submittedName>
        <fullName evidence="2">ARAD1D25850p</fullName>
    </submittedName>
</protein>
<sequence length="377" mass="41752">MGENTKVQEHASVSNEPRVEQPLLESSGGPAPEGSVLAEEVELDPPQSRFVAHMATYPAVAALTGFAASFPVVKVFASNAVPLIMSYQNRDKGQDDGQDEGNQMSEPSSQRVPLQRRRRVRSQVGPIIDRADRFGDRMLTRLDKRYPQLQTAQPEEVYQMAREPLRRARTRAHTARNSARSSVHAARSRYARVYDTQGKPLVRSQLDPVLEPLNNRLEDTIIQRIPNSRIPDRKVTNEFSRTVHLGRSAARASRPIALNQTRSVYRFPSRARSHVGTVYTDKKIKHANGNDNDTSRRVIILASLGTGRQLARDGATRIRAARRRVARGAAPTEARVDQATSALADNAASSTNEPIVSDPVPLEGHIEPSPMVEEISN</sequence>
<feature type="region of interest" description="Disordered" evidence="1">
    <location>
        <begin position="89"/>
        <end position="120"/>
    </location>
</feature>
<accession>A0A060TAR4</accession>
<dbReference type="PhylomeDB" id="A0A060TAR4"/>
<feature type="region of interest" description="Disordered" evidence="1">
    <location>
        <begin position="343"/>
        <end position="377"/>
    </location>
</feature>
<name>A0A060TAR4_BLAAD</name>
<evidence type="ECO:0000313" key="2">
    <source>
        <dbReference type="EMBL" id="CDP38058.1"/>
    </source>
</evidence>
<gene>
    <name evidence="2" type="ORF">GNLVRS02_ARAD1D25850g</name>
</gene>